<accession>A0AA36GTD6</accession>
<sequence length="69" mass="8241">MWEEIRFSEWYTYRFVLPEVEFSDFAYSEIKGSRVAECVSNVRSRCKLRIWQSPIPMGSIWKQTIATSN</sequence>
<evidence type="ECO:0000313" key="1">
    <source>
        <dbReference type="EMBL" id="CAJ0597924.1"/>
    </source>
</evidence>
<evidence type="ECO:0000313" key="2">
    <source>
        <dbReference type="Proteomes" id="UP001176961"/>
    </source>
</evidence>
<name>A0AA36GTD6_CYLNA</name>
<dbReference type="EMBL" id="CATQJL010000223">
    <property type="protein sequence ID" value="CAJ0597924.1"/>
    <property type="molecule type" value="Genomic_DNA"/>
</dbReference>
<reference evidence="1" key="1">
    <citation type="submission" date="2023-07" db="EMBL/GenBank/DDBJ databases">
        <authorList>
            <consortium name="CYATHOMIX"/>
        </authorList>
    </citation>
    <scope>NUCLEOTIDE SEQUENCE</scope>
    <source>
        <strain evidence="1">N/A</strain>
    </source>
</reference>
<dbReference type="AlphaFoldDB" id="A0AA36GTD6"/>
<protein>
    <submittedName>
        <fullName evidence="1">Uncharacterized protein</fullName>
    </submittedName>
</protein>
<organism evidence="1 2">
    <name type="scientific">Cylicocyclus nassatus</name>
    <name type="common">Nematode worm</name>
    <dbReference type="NCBI Taxonomy" id="53992"/>
    <lineage>
        <taxon>Eukaryota</taxon>
        <taxon>Metazoa</taxon>
        <taxon>Ecdysozoa</taxon>
        <taxon>Nematoda</taxon>
        <taxon>Chromadorea</taxon>
        <taxon>Rhabditida</taxon>
        <taxon>Rhabditina</taxon>
        <taxon>Rhabditomorpha</taxon>
        <taxon>Strongyloidea</taxon>
        <taxon>Strongylidae</taxon>
        <taxon>Cylicocyclus</taxon>
    </lineage>
</organism>
<gene>
    <name evidence="1" type="ORF">CYNAS_LOCUS9907</name>
</gene>
<proteinExistence type="predicted"/>
<keyword evidence="2" id="KW-1185">Reference proteome</keyword>
<comment type="caution">
    <text evidence="1">The sequence shown here is derived from an EMBL/GenBank/DDBJ whole genome shotgun (WGS) entry which is preliminary data.</text>
</comment>
<dbReference type="Proteomes" id="UP001176961">
    <property type="component" value="Unassembled WGS sequence"/>
</dbReference>